<evidence type="ECO:0000313" key="2">
    <source>
        <dbReference type="EMBL" id="MBB4714953.1"/>
    </source>
</evidence>
<dbReference type="GeneID" id="95796804"/>
<dbReference type="Proteomes" id="UP000565089">
    <property type="component" value="Unassembled WGS sequence"/>
</dbReference>
<proteinExistence type="predicted"/>
<dbReference type="Gene3D" id="1.20.5.340">
    <property type="match status" value="1"/>
</dbReference>
<evidence type="ECO:0000256" key="1">
    <source>
        <dbReference type="SAM" id="Coils"/>
    </source>
</evidence>
<organism evidence="2 3">
    <name type="scientific">Streptomyces luteogriseus</name>
    <dbReference type="NCBI Taxonomy" id="68233"/>
    <lineage>
        <taxon>Bacteria</taxon>
        <taxon>Bacillati</taxon>
        <taxon>Actinomycetota</taxon>
        <taxon>Actinomycetes</taxon>
        <taxon>Kitasatosporales</taxon>
        <taxon>Streptomycetaceae</taxon>
        <taxon>Streptomyces</taxon>
    </lineage>
</organism>
<feature type="coiled-coil region" evidence="1">
    <location>
        <begin position="21"/>
        <end position="83"/>
    </location>
</feature>
<comment type="caution">
    <text evidence="2">The sequence shown here is derived from an EMBL/GenBank/DDBJ whole genome shotgun (WGS) entry which is preliminary data.</text>
</comment>
<keyword evidence="3" id="KW-1185">Reference proteome</keyword>
<accession>A0A7W7DQ90</accession>
<name>A0A7W7DQ90_9ACTN</name>
<sequence>MSLDDLRKLHEAAEAERCRSCLDLRSQLDAAVKQAAETEAEIAALRQSASNNTAELEALRGEVRSLRNAVTELKADRAGLQARLTTQAALAPLPVPRRRWDRQRSTNDASAARQVAKRAAELRNNGQQEAALTLLRHTTEVLSPVETATLFRALRHHQQSDLLDNLIHIYGRDHQDQEVMHVTWELHKQGCPDDAGALLQAAIE</sequence>
<dbReference type="RefSeq" id="WP_184910682.1">
    <property type="nucleotide sequence ID" value="NZ_JACHMS010000001.1"/>
</dbReference>
<reference evidence="2 3" key="1">
    <citation type="submission" date="2020-08" db="EMBL/GenBank/DDBJ databases">
        <title>Sequencing the genomes of 1000 actinobacteria strains.</title>
        <authorList>
            <person name="Klenk H.-P."/>
        </authorList>
    </citation>
    <scope>NUCLEOTIDE SEQUENCE [LARGE SCALE GENOMIC DNA]</scope>
    <source>
        <strain evidence="2 3">DSM 40483</strain>
    </source>
</reference>
<dbReference type="EMBL" id="JACHMS010000001">
    <property type="protein sequence ID" value="MBB4714953.1"/>
    <property type="molecule type" value="Genomic_DNA"/>
</dbReference>
<keyword evidence="1" id="KW-0175">Coiled coil</keyword>
<dbReference type="AlphaFoldDB" id="A0A7W7DQ90"/>
<protein>
    <submittedName>
        <fullName evidence="2">Chromosome segregation ATPase</fullName>
    </submittedName>
</protein>
<evidence type="ECO:0000313" key="3">
    <source>
        <dbReference type="Proteomes" id="UP000565089"/>
    </source>
</evidence>
<gene>
    <name evidence="2" type="ORF">BJ965_004835</name>
</gene>